<feature type="transmembrane region" description="Helical" evidence="7">
    <location>
        <begin position="41"/>
        <end position="62"/>
    </location>
</feature>
<evidence type="ECO:0000256" key="6">
    <source>
        <dbReference type="ARBA" id="ARBA00023136"/>
    </source>
</evidence>
<dbReference type="AlphaFoldDB" id="A0A7V3YLR7"/>
<dbReference type="GO" id="GO:0005886">
    <property type="term" value="C:plasma membrane"/>
    <property type="evidence" value="ECO:0007669"/>
    <property type="project" value="UniProtKB-SubCell"/>
</dbReference>
<keyword evidence="6 7" id="KW-0472">Membrane</keyword>
<keyword evidence="4 7" id="KW-0812">Transmembrane</keyword>
<comment type="subcellular location">
    <subcellularLocation>
        <location evidence="1">Cell membrane</location>
        <topology evidence="1">Multi-pass membrane protein</topology>
    </subcellularLocation>
</comment>
<comment type="similarity">
    <text evidence="2">Belongs to the UPF0718 family.</text>
</comment>
<gene>
    <name evidence="8" type="ORF">ENU96_04990</name>
</gene>
<evidence type="ECO:0000256" key="2">
    <source>
        <dbReference type="ARBA" id="ARBA00006386"/>
    </source>
</evidence>
<feature type="transmembrane region" description="Helical" evidence="7">
    <location>
        <begin position="114"/>
        <end position="131"/>
    </location>
</feature>
<sequence length="174" mass="19396">MVKDILRTYRGFFVLLGLCFVAFFFSPLLGRKVFTVALRNILFMLSVVPPVFILVGLFDVWIPREKVVKRLGEASGMVGIGIALALGALAAGPLYAAFPVAEVLLRKGVSLRNVWIFLGAWSTMKIPMLLFEIQNLGLVFAASRYFMSFLGVLAIAFLLDRFLSLEEKNRISPF</sequence>
<evidence type="ECO:0000256" key="4">
    <source>
        <dbReference type="ARBA" id="ARBA00022692"/>
    </source>
</evidence>
<organism evidence="8">
    <name type="scientific">Candidatus Caldatribacterium californiense</name>
    <dbReference type="NCBI Taxonomy" id="1454726"/>
    <lineage>
        <taxon>Bacteria</taxon>
        <taxon>Pseudomonadati</taxon>
        <taxon>Atribacterota</taxon>
        <taxon>Atribacteria</taxon>
        <taxon>Atribacterales</taxon>
        <taxon>Candidatus Caldatribacteriaceae</taxon>
        <taxon>Candidatus Caldatribacterium</taxon>
    </lineage>
</organism>
<evidence type="ECO:0000313" key="8">
    <source>
        <dbReference type="EMBL" id="HGI75014.1"/>
    </source>
</evidence>
<protein>
    <submittedName>
        <fullName evidence="8">Permease</fullName>
    </submittedName>
</protein>
<feature type="transmembrane region" description="Helical" evidence="7">
    <location>
        <begin position="74"/>
        <end position="94"/>
    </location>
</feature>
<evidence type="ECO:0000256" key="5">
    <source>
        <dbReference type="ARBA" id="ARBA00022989"/>
    </source>
</evidence>
<accession>A0A7V3YLR7</accession>
<comment type="caution">
    <text evidence="8">The sequence shown here is derived from an EMBL/GenBank/DDBJ whole genome shotgun (WGS) entry which is preliminary data.</text>
</comment>
<keyword evidence="5 7" id="KW-1133">Transmembrane helix</keyword>
<dbReference type="EMBL" id="DTEN01000201">
    <property type="protein sequence ID" value="HGI75014.1"/>
    <property type="molecule type" value="Genomic_DNA"/>
</dbReference>
<reference evidence="8" key="1">
    <citation type="journal article" date="2020" name="mSystems">
        <title>Genome- and Community-Level Interaction Insights into Carbon Utilization and Element Cycling Functions of Hydrothermarchaeota in Hydrothermal Sediment.</title>
        <authorList>
            <person name="Zhou Z."/>
            <person name="Liu Y."/>
            <person name="Xu W."/>
            <person name="Pan J."/>
            <person name="Luo Z.H."/>
            <person name="Li M."/>
        </authorList>
    </citation>
    <scope>NUCLEOTIDE SEQUENCE [LARGE SCALE GENOMIC DNA]</scope>
    <source>
        <strain evidence="8">SpSt-716</strain>
    </source>
</reference>
<evidence type="ECO:0000256" key="1">
    <source>
        <dbReference type="ARBA" id="ARBA00004651"/>
    </source>
</evidence>
<evidence type="ECO:0000256" key="3">
    <source>
        <dbReference type="ARBA" id="ARBA00022475"/>
    </source>
</evidence>
<feature type="transmembrane region" description="Helical" evidence="7">
    <location>
        <begin position="12"/>
        <end position="29"/>
    </location>
</feature>
<proteinExistence type="inferred from homology"/>
<name>A0A7V3YLR7_9BACT</name>
<dbReference type="InterPro" id="IPR005524">
    <property type="entry name" value="DUF318"/>
</dbReference>
<feature type="transmembrane region" description="Helical" evidence="7">
    <location>
        <begin position="138"/>
        <end position="159"/>
    </location>
</feature>
<evidence type="ECO:0000256" key="7">
    <source>
        <dbReference type="SAM" id="Phobius"/>
    </source>
</evidence>
<keyword evidence="3" id="KW-1003">Cell membrane</keyword>
<dbReference type="Pfam" id="PF03773">
    <property type="entry name" value="ArsP_1"/>
    <property type="match status" value="1"/>
</dbReference>